<dbReference type="InterPro" id="IPR003400">
    <property type="entry name" value="ExbD"/>
</dbReference>
<evidence type="ECO:0000313" key="9">
    <source>
        <dbReference type="EMBL" id="OXA81715.1"/>
    </source>
</evidence>
<keyword evidence="10" id="KW-1185">Reference proteome</keyword>
<dbReference type="EMBL" id="MUGV01000006">
    <property type="protein sequence ID" value="OXA81715.1"/>
    <property type="molecule type" value="Genomic_DNA"/>
</dbReference>
<keyword evidence="4 7" id="KW-0812">Transmembrane</keyword>
<evidence type="ECO:0000256" key="2">
    <source>
        <dbReference type="ARBA" id="ARBA00005811"/>
    </source>
</evidence>
<keyword evidence="3" id="KW-1003">Cell membrane</keyword>
<proteinExistence type="inferred from homology"/>
<keyword evidence="7" id="KW-0653">Protein transport</keyword>
<sequence length="181" mass="20704">MENLPKKVRSKKLSTRVDLTAMVSVSFLLIIFFMVTIELAKPKMMEYEYGYHGGCGPEPECNKPDENRILTVLLDDNNKMITYMGLLYAPIQEPKQIHYGKNGIRKELLVIDKKVHEYSASFGRPQIGVTVIIKPSKKSNYGNLVDILDEMKITGIKSYAIVDYYTPEESKLLAENNQNFF</sequence>
<feature type="transmembrane region" description="Helical" evidence="8">
    <location>
        <begin position="20"/>
        <end position="40"/>
    </location>
</feature>
<keyword evidence="7" id="KW-0813">Transport</keyword>
<keyword evidence="6 8" id="KW-0472">Membrane</keyword>
<name>A0ABX4BUY4_FLAFR</name>
<dbReference type="RefSeq" id="WP_074661652.1">
    <property type="nucleotide sequence ID" value="NZ_MUGV01000006.1"/>
</dbReference>
<organism evidence="9 10">
    <name type="scientific">Flavobacterium frigidimaris</name>
    <dbReference type="NCBI Taxonomy" id="262320"/>
    <lineage>
        <taxon>Bacteria</taxon>
        <taxon>Pseudomonadati</taxon>
        <taxon>Bacteroidota</taxon>
        <taxon>Flavobacteriia</taxon>
        <taxon>Flavobacteriales</taxon>
        <taxon>Flavobacteriaceae</taxon>
        <taxon>Flavobacterium</taxon>
    </lineage>
</organism>
<comment type="caution">
    <text evidence="9">The sequence shown here is derived from an EMBL/GenBank/DDBJ whole genome shotgun (WGS) entry which is preliminary data.</text>
</comment>
<comment type="similarity">
    <text evidence="2 7">Belongs to the ExbD/TolR family.</text>
</comment>
<evidence type="ECO:0000256" key="4">
    <source>
        <dbReference type="ARBA" id="ARBA00022692"/>
    </source>
</evidence>
<dbReference type="Pfam" id="PF02472">
    <property type="entry name" value="ExbD"/>
    <property type="match status" value="1"/>
</dbReference>
<keyword evidence="5 8" id="KW-1133">Transmembrane helix</keyword>
<evidence type="ECO:0000256" key="1">
    <source>
        <dbReference type="ARBA" id="ARBA00004162"/>
    </source>
</evidence>
<evidence type="ECO:0000256" key="7">
    <source>
        <dbReference type="RuleBase" id="RU003879"/>
    </source>
</evidence>
<accession>A0ABX4BUY4</accession>
<comment type="subcellular location">
    <subcellularLocation>
        <location evidence="1">Cell membrane</location>
        <topology evidence="1">Single-pass membrane protein</topology>
    </subcellularLocation>
    <subcellularLocation>
        <location evidence="7">Cell membrane</location>
        <topology evidence="7">Single-pass type II membrane protein</topology>
    </subcellularLocation>
</comment>
<dbReference type="Proteomes" id="UP000198382">
    <property type="component" value="Unassembled WGS sequence"/>
</dbReference>
<evidence type="ECO:0000256" key="6">
    <source>
        <dbReference type="ARBA" id="ARBA00023136"/>
    </source>
</evidence>
<dbReference type="PANTHER" id="PTHR30558:SF3">
    <property type="entry name" value="BIOPOLYMER TRANSPORT PROTEIN EXBD-RELATED"/>
    <property type="match status" value="1"/>
</dbReference>
<evidence type="ECO:0000256" key="5">
    <source>
        <dbReference type="ARBA" id="ARBA00022989"/>
    </source>
</evidence>
<evidence type="ECO:0000256" key="8">
    <source>
        <dbReference type="SAM" id="Phobius"/>
    </source>
</evidence>
<gene>
    <name evidence="9" type="ORF">B0A65_02980</name>
</gene>
<dbReference type="PANTHER" id="PTHR30558">
    <property type="entry name" value="EXBD MEMBRANE COMPONENT OF PMF-DRIVEN MACROMOLECULE IMPORT SYSTEM"/>
    <property type="match status" value="1"/>
</dbReference>
<protein>
    <submittedName>
        <fullName evidence="9">Biopolymer transporter ExbD</fullName>
    </submittedName>
</protein>
<reference evidence="9 10" key="1">
    <citation type="submission" date="2016-11" db="EMBL/GenBank/DDBJ databases">
        <title>Whole genomes of Flavobacteriaceae.</title>
        <authorList>
            <person name="Stine C."/>
            <person name="Li C."/>
            <person name="Tadesse D."/>
        </authorList>
    </citation>
    <scope>NUCLEOTIDE SEQUENCE [LARGE SCALE GENOMIC DNA]</scope>
    <source>
        <strain evidence="9 10">DSM 15937</strain>
    </source>
</reference>
<evidence type="ECO:0000256" key="3">
    <source>
        <dbReference type="ARBA" id="ARBA00022475"/>
    </source>
</evidence>
<evidence type="ECO:0000313" key="10">
    <source>
        <dbReference type="Proteomes" id="UP000198382"/>
    </source>
</evidence>